<evidence type="ECO:0008006" key="12">
    <source>
        <dbReference type="Google" id="ProtNLM"/>
    </source>
</evidence>
<comment type="subcellular location">
    <subcellularLocation>
        <location evidence="1">Endoplasmic reticulum membrane</location>
        <topology evidence="1">Multi-pass membrane protein</topology>
    </subcellularLocation>
</comment>
<dbReference type="Pfam" id="PF04922">
    <property type="entry name" value="DIE2_ALG10"/>
    <property type="match status" value="2"/>
</dbReference>
<comment type="pathway">
    <text evidence="2">Protein modification; protein glycosylation.</text>
</comment>
<evidence type="ECO:0000313" key="11">
    <source>
        <dbReference type="Proteomes" id="UP001595705"/>
    </source>
</evidence>
<sequence>MGFSTPARKNAALIAVSGAICLLALLFAQSATRLVADESVHVPQIQWLLQGRFDAHPMLTTIPGFHLAVAGVLKLLAIDSVVGMRAIGLSFGIVAALVFWRIRRKLGDASAVRSAALLFFLPFLYPYYFLAYTDVLSLAFVLGAMLATLERRHVLAALALLLAIAVRQNNVLWAGFMPLFALWPTLREANWRPWRCAGECARVVWPYLLPVAAFLAYWAWNGTISLSKQVAAGHPDLRLHVGNIHFSLFLFFVFFPQDVWMGAKRFATALRRNPWWLLVPVVIIAFAKLKGSYDNTQFTDYFIRNWIIQTVRHGGWERWAFAVVVALSACSIAFVRFSVRQAWLVYPFSILYLASSWLIENRYSIIPFALWMALRTTGSDRADRIRLVAWILVSQFFVWGIFSGRFML</sequence>
<proteinExistence type="predicted"/>
<feature type="transmembrane region" description="Helical" evidence="9">
    <location>
        <begin position="114"/>
        <end position="142"/>
    </location>
</feature>
<dbReference type="PANTHER" id="PTHR12989:SF10">
    <property type="entry name" value="DOL-P-GLC:GLC(2)MAN(9)GLCNAC(2)-PP-DOL ALPHA-1,2-GLUCOSYLTRANSFERASE-RELATED"/>
    <property type="match status" value="1"/>
</dbReference>
<dbReference type="InterPro" id="IPR016900">
    <property type="entry name" value="Alg10"/>
</dbReference>
<gene>
    <name evidence="10" type="ORF">ACFONC_09630</name>
</gene>
<dbReference type="EMBL" id="JBHRYA010000007">
    <property type="protein sequence ID" value="MFC3716413.1"/>
    <property type="molecule type" value="Genomic_DNA"/>
</dbReference>
<keyword evidence="3" id="KW-0328">Glycosyltransferase</keyword>
<evidence type="ECO:0000256" key="1">
    <source>
        <dbReference type="ARBA" id="ARBA00004477"/>
    </source>
</evidence>
<evidence type="ECO:0000256" key="7">
    <source>
        <dbReference type="ARBA" id="ARBA00022989"/>
    </source>
</evidence>
<evidence type="ECO:0000313" key="10">
    <source>
        <dbReference type="EMBL" id="MFC3716413.1"/>
    </source>
</evidence>
<evidence type="ECO:0000256" key="4">
    <source>
        <dbReference type="ARBA" id="ARBA00022679"/>
    </source>
</evidence>
<comment type="caution">
    <text evidence="10">The sequence shown here is derived from an EMBL/GenBank/DDBJ whole genome shotgun (WGS) entry which is preliminary data.</text>
</comment>
<feature type="transmembrane region" description="Helical" evidence="9">
    <location>
        <begin position="203"/>
        <end position="220"/>
    </location>
</feature>
<accession>A0ABV7XMA4</accession>
<protein>
    <recommendedName>
        <fullName evidence="12">Glycosyltransferase RgtA/B/C/D-like domain-containing protein</fullName>
    </recommendedName>
</protein>
<evidence type="ECO:0000256" key="5">
    <source>
        <dbReference type="ARBA" id="ARBA00022692"/>
    </source>
</evidence>
<keyword evidence="6" id="KW-0256">Endoplasmic reticulum</keyword>
<organism evidence="10 11">
    <name type="scientific">Luteimonas soli</name>
    <dbReference type="NCBI Taxonomy" id="1648966"/>
    <lineage>
        <taxon>Bacteria</taxon>
        <taxon>Pseudomonadati</taxon>
        <taxon>Pseudomonadota</taxon>
        <taxon>Gammaproteobacteria</taxon>
        <taxon>Lysobacterales</taxon>
        <taxon>Lysobacteraceae</taxon>
        <taxon>Luteimonas</taxon>
    </lineage>
</organism>
<dbReference type="Proteomes" id="UP001595705">
    <property type="component" value="Unassembled WGS sequence"/>
</dbReference>
<feature type="transmembrane region" description="Helical" evidence="9">
    <location>
        <begin position="275"/>
        <end position="293"/>
    </location>
</feature>
<evidence type="ECO:0000256" key="6">
    <source>
        <dbReference type="ARBA" id="ARBA00022824"/>
    </source>
</evidence>
<feature type="transmembrane region" description="Helical" evidence="9">
    <location>
        <begin position="154"/>
        <end position="182"/>
    </location>
</feature>
<reference evidence="11" key="1">
    <citation type="journal article" date="2019" name="Int. J. Syst. Evol. Microbiol.">
        <title>The Global Catalogue of Microorganisms (GCM) 10K type strain sequencing project: providing services to taxonomists for standard genome sequencing and annotation.</title>
        <authorList>
            <consortium name="The Broad Institute Genomics Platform"/>
            <consortium name="The Broad Institute Genome Sequencing Center for Infectious Disease"/>
            <person name="Wu L."/>
            <person name="Ma J."/>
        </authorList>
    </citation>
    <scope>NUCLEOTIDE SEQUENCE [LARGE SCALE GENOMIC DNA]</scope>
    <source>
        <strain evidence="11">KCTC 42441</strain>
    </source>
</reference>
<evidence type="ECO:0000256" key="9">
    <source>
        <dbReference type="SAM" id="Phobius"/>
    </source>
</evidence>
<dbReference type="RefSeq" id="WP_386743540.1">
    <property type="nucleotide sequence ID" value="NZ_JBHRYA010000007.1"/>
</dbReference>
<evidence type="ECO:0000256" key="2">
    <source>
        <dbReference type="ARBA" id="ARBA00004922"/>
    </source>
</evidence>
<keyword evidence="11" id="KW-1185">Reference proteome</keyword>
<feature type="transmembrane region" description="Helical" evidence="9">
    <location>
        <begin position="319"/>
        <end position="339"/>
    </location>
</feature>
<keyword evidence="8 9" id="KW-0472">Membrane</keyword>
<feature type="transmembrane region" description="Helical" evidence="9">
    <location>
        <begin position="351"/>
        <end position="373"/>
    </location>
</feature>
<evidence type="ECO:0000256" key="3">
    <source>
        <dbReference type="ARBA" id="ARBA00022676"/>
    </source>
</evidence>
<keyword evidence="4" id="KW-0808">Transferase</keyword>
<feature type="transmembrane region" description="Helical" evidence="9">
    <location>
        <begin position="82"/>
        <end position="102"/>
    </location>
</feature>
<keyword evidence="5 9" id="KW-0812">Transmembrane</keyword>
<keyword evidence="7 9" id="KW-1133">Transmembrane helix</keyword>
<feature type="transmembrane region" description="Helical" evidence="9">
    <location>
        <begin position="385"/>
        <end position="402"/>
    </location>
</feature>
<name>A0ABV7XMA4_9GAMM</name>
<evidence type="ECO:0000256" key="8">
    <source>
        <dbReference type="ARBA" id="ARBA00023136"/>
    </source>
</evidence>
<feature type="transmembrane region" description="Helical" evidence="9">
    <location>
        <begin position="244"/>
        <end position="263"/>
    </location>
</feature>
<dbReference type="PANTHER" id="PTHR12989">
    <property type="entry name" value="ALPHA-1,2-GLUCOSYLTRANSFERASE ALG10"/>
    <property type="match status" value="1"/>
</dbReference>